<dbReference type="CDD" id="cd00009">
    <property type="entry name" value="AAA"/>
    <property type="match status" value="1"/>
</dbReference>
<dbReference type="Pfam" id="PF07726">
    <property type="entry name" value="AAA_3"/>
    <property type="match status" value="1"/>
</dbReference>
<dbReference type="PANTHER" id="PTHR42759:SF1">
    <property type="entry name" value="MAGNESIUM-CHELATASE SUBUNIT CHLD"/>
    <property type="match status" value="1"/>
</dbReference>
<proteinExistence type="predicted"/>
<reference evidence="4" key="1">
    <citation type="submission" date="2021-01" db="EMBL/GenBank/DDBJ databases">
        <title>Draft genome sequence of Nasalis larvatus strain YZ03.</title>
        <authorList>
            <person name="Suzuki-Hashido N."/>
            <person name="Tsuchida S."/>
            <person name="Hayakawa T."/>
        </authorList>
    </citation>
    <scope>NUCLEOTIDE SEQUENCE [LARGE SCALE GENOMIC DNA]</scope>
    <source>
        <strain evidence="4">YZ03</strain>
    </source>
</reference>
<dbReference type="InterPro" id="IPR027417">
    <property type="entry name" value="P-loop_NTPase"/>
</dbReference>
<evidence type="ECO:0000259" key="2">
    <source>
        <dbReference type="Pfam" id="PF17863"/>
    </source>
</evidence>
<dbReference type="Proteomes" id="UP000616547">
    <property type="component" value="Unassembled WGS sequence"/>
</dbReference>
<accession>A0ABQ3W4Z6</accession>
<organism evidence="3 4">
    <name type="scientific">Lactobacillus nasalidis</name>
    <dbReference type="NCBI Taxonomy" id="2797258"/>
    <lineage>
        <taxon>Bacteria</taxon>
        <taxon>Bacillati</taxon>
        <taxon>Bacillota</taxon>
        <taxon>Bacilli</taxon>
        <taxon>Lactobacillales</taxon>
        <taxon>Lactobacillaceae</taxon>
        <taxon>Lactobacillus</taxon>
    </lineage>
</organism>
<dbReference type="Gene3D" id="1.10.8.80">
    <property type="entry name" value="Magnesium chelatase subunit I, C-Terminal domain"/>
    <property type="match status" value="1"/>
</dbReference>
<name>A0ABQ3W4Z6_9LACO</name>
<dbReference type="InterPro" id="IPR011703">
    <property type="entry name" value="ATPase_AAA-3"/>
</dbReference>
<comment type="caution">
    <text evidence="3">The sequence shown here is derived from an EMBL/GenBank/DDBJ whole genome shotgun (WGS) entry which is preliminary data.</text>
</comment>
<dbReference type="Pfam" id="PF17863">
    <property type="entry name" value="AAA_lid_2"/>
    <property type="match status" value="1"/>
</dbReference>
<evidence type="ECO:0000259" key="1">
    <source>
        <dbReference type="Pfam" id="PF07726"/>
    </source>
</evidence>
<dbReference type="PANTHER" id="PTHR42759">
    <property type="entry name" value="MOXR FAMILY PROTEIN"/>
    <property type="match status" value="1"/>
</dbReference>
<dbReference type="RefSeq" id="WP_201331749.1">
    <property type="nucleotide sequence ID" value="NZ_BOCG01000552.1"/>
</dbReference>
<dbReference type="InterPro" id="IPR041628">
    <property type="entry name" value="ChlI/MoxR_AAA_lid"/>
</dbReference>
<evidence type="ECO:0000313" key="3">
    <source>
        <dbReference type="EMBL" id="GHW00405.1"/>
    </source>
</evidence>
<sequence>MNEEIEQVLQAVNQQILGKEAVVREIMLTVLAEGHVLLVDIPGVGKTTLVKAFAQVLGLSSKRVSFSNDTMPADLTGFSIYSPKDQEFHYREGALFANIFLADEINRTSPKTQAALLEAMEEGSVSVEGTSRQLPKPFVVLATENPLGSIGTQPLPEAEVDRFMVSLSIGYPDFESELRLVENAPAASLPQVMDAAGVEAAISAVKKVYVASELAEYAIKLVRASRESSLVKLGVSPRASVALIRLAKASAYLDGRDFVTPADIQEQYPYVMRHRLILSEQAAGMDASEAAAALLKSVKAPGLGFRR</sequence>
<feature type="domain" description="ATPase AAA-3" evidence="1">
    <location>
        <begin position="35"/>
        <end position="165"/>
    </location>
</feature>
<protein>
    <submittedName>
        <fullName evidence="3">ATPase</fullName>
    </submittedName>
</protein>
<dbReference type="SUPFAM" id="SSF52540">
    <property type="entry name" value="P-loop containing nucleoside triphosphate hydrolases"/>
    <property type="match status" value="1"/>
</dbReference>
<feature type="domain" description="ChlI/MoxR AAA lid" evidence="2">
    <location>
        <begin position="223"/>
        <end position="284"/>
    </location>
</feature>
<gene>
    <name evidence="3" type="ORF">lacNasYZ03_00920</name>
</gene>
<dbReference type="Gene3D" id="3.40.50.300">
    <property type="entry name" value="P-loop containing nucleotide triphosphate hydrolases"/>
    <property type="match status" value="1"/>
</dbReference>
<keyword evidence="4" id="KW-1185">Reference proteome</keyword>
<dbReference type="PIRSF" id="PIRSF002849">
    <property type="entry name" value="AAA_ATPase_chaperone_MoxR_prd"/>
    <property type="match status" value="1"/>
</dbReference>
<evidence type="ECO:0000313" key="4">
    <source>
        <dbReference type="Proteomes" id="UP000616547"/>
    </source>
</evidence>
<dbReference type="InterPro" id="IPR050764">
    <property type="entry name" value="CbbQ/NirQ/NorQ/GpvN"/>
</dbReference>
<dbReference type="EMBL" id="BOCI01000027">
    <property type="protein sequence ID" value="GHW00405.1"/>
    <property type="molecule type" value="Genomic_DNA"/>
</dbReference>